<dbReference type="RefSeq" id="WP_058388930.1">
    <property type="nucleotide sequence ID" value="NZ_LCUA01000003.1"/>
</dbReference>
<proteinExistence type="predicted"/>
<dbReference type="GO" id="GO:0016740">
    <property type="term" value="F:transferase activity"/>
    <property type="evidence" value="ECO:0007669"/>
    <property type="project" value="UniProtKB-KW"/>
</dbReference>
<reference evidence="2 3" key="1">
    <citation type="submission" date="2015-11" db="EMBL/GenBank/DDBJ databases">
        <title>Genomic analysis of 38 Legionella species identifies large and diverse effector repertoires.</title>
        <authorList>
            <person name="Burstein D."/>
            <person name="Amaro F."/>
            <person name="Zusman T."/>
            <person name="Lifshitz Z."/>
            <person name="Cohen O."/>
            <person name="Gilbert J.A."/>
            <person name="Pupko T."/>
            <person name="Shuman H.A."/>
            <person name="Segal G."/>
        </authorList>
    </citation>
    <scope>NUCLEOTIDE SEQUENCE [LARGE SCALE GENOMIC DNA]</scope>
    <source>
        <strain evidence="2 3">Oak Ridge-10</strain>
    </source>
</reference>
<dbReference type="PANTHER" id="PTHR43685:SF11">
    <property type="entry name" value="GLYCOSYLTRANSFERASE TAGX-RELATED"/>
    <property type="match status" value="1"/>
</dbReference>
<dbReference type="PANTHER" id="PTHR43685">
    <property type="entry name" value="GLYCOSYLTRANSFERASE"/>
    <property type="match status" value="1"/>
</dbReference>
<sequence>MNNPQLIFYIIFLCEFLKLTNNAFYLKLLYKKQLYQRCRSAGDKKINKFVILSNIKLGNLQSNDFELLITLLQKLPFKDAYEIARALMPFQPEMGLRMLEHLNVSNDYMLLCKAYFNPYDACKNSLEEILKRKPLSIFNLYNYYHETNLSNGEKILNQYYFNKNLLCVEKKNELLPLYIDNVGVLTKVNNSNDHGKISIIISAKNEEKLIAHSVESIINQSYKNIEIIFINDGSVDKTQDIFQFVCRKNNFSDFHIITLKKSKGPFYCRNLGLEKANGDFITFHDADDWAHPQRLELQLKAVIDSKAIASMSEMIRVNSSGKLFSKVIYPINQICMASLLFRAEIIKILGYFYTDLLGADSEYKERILLFYGRKRFVRVPLVLTFSAHRKNSRTTCTEYGVPEFGINKRRVADYEALMMRLYQTIKKERNYYVNFSYDQAAV</sequence>
<dbReference type="Gene3D" id="3.90.550.10">
    <property type="entry name" value="Spore Coat Polysaccharide Biosynthesis Protein SpsA, Chain A"/>
    <property type="match status" value="1"/>
</dbReference>
<dbReference type="SUPFAM" id="SSF53448">
    <property type="entry name" value="Nucleotide-diphospho-sugar transferases"/>
    <property type="match status" value="1"/>
</dbReference>
<evidence type="ECO:0000259" key="1">
    <source>
        <dbReference type="Pfam" id="PF00535"/>
    </source>
</evidence>
<accession>A0A0W0X178</accession>
<dbReference type="InterPro" id="IPR029044">
    <property type="entry name" value="Nucleotide-diphossugar_trans"/>
</dbReference>
<protein>
    <submittedName>
        <fullName evidence="2">Glycosyl transferase, family 2</fullName>
    </submittedName>
</protein>
<evidence type="ECO:0000313" key="2">
    <source>
        <dbReference type="EMBL" id="KTD38281.1"/>
    </source>
</evidence>
<comment type="caution">
    <text evidence="2">The sequence shown here is derived from an EMBL/GenBank/DDBJ whole genome shotgun (WGS) entry which is preliminary data.</text>
</comment>
<evidence type="ECO:0000313" key="3">
    <source>
        <dbReference type="Proteomes" id="UP000054858"/>
    </source>
</evidence>
<organism evidence="2 3">
    <name type="scientific">Legionella oakridgensis</name>
    <dbReference type="NCBI Taxonomy" id="29423"/>
    <lineage>
        <taxon>Bacteria</taxon>
        <taxon>Pseudomonadati</taxon>
        <taxon>Pseudomonadota</taxon>
        <taxon>Gammaproteobacteria</taxon>
        <taxon>Legionellales</taxon>
        <taxon>Legionellaceae</taxon>
        <taxon>Legionella</taxon>
    </lineage>
</organism>
<dbReference type="PATRIC" id="fig|29423.5.peg.2054"/>
<gene>
    <name evidence="2" type="ORF">Loak_1957</name>
</gene>
<dbReference type="EMBL" id="LNYP01000029">
    <property type="protein sequence ID" value="KTD38281.1"/>
    <property type="molecule type" value="Genomic_DNA"/>
</dbReference>
<dbReference type="InterPro" id="IPR001173">
    <property type="entry name" value="Glyco_trans_2-like"/>
</dbReference>
<dbReference type="CDD" id="cd00761">
    <property type="entry name" value="Glyco_tranf_GTA_type"/>
    <property type="match status" value="1"/>
</dbReference>
<dbReference type="AlphaFoldDB" id="A0A0W0X178"/>
<keyword evidence="2" id="KW-0808">Transferase</keyword>
<dbReference type="Proteomes" id="UP000054858">
    <property type="component" value="Unassembled WGS sequence"/>
</dbReference>
<name>A0A0W0X178_9GAMM</name>
<dbReference type="Pfam" id="PF00535">
    <property type="entry name" value="Glycos_transf_2"/>
    <property type="match status" value="1"/>
</dbReference>
<dbReference type="InterPro" id="IPR050834">
    <property type="entry name" value="Glycosyltransf_2"/>
</dbReference>
<feature type="domain" description="Glycosyltransferase 2-like" evidence="1">
    <location>
        <begin position="198"/>
        <end position="326"/>
    </location>
</feature>